<dbReference type="InterPro" id="IPR001251">
    <property type="entry name" value="CRAL-TRIO_dom"/>
</dbReference>
<feature type="domain" description="DUF6824" evidence="3">
    <location>
        <begin position="397"/>
        <end position="478"/>
    </location>
</feature>
<organism evidence="4 5">
    <name type="scientific">Seminavis robusta</name>
    <dbReference type="NCBI Taxonomy" id="568900"/>
    <lineage>
        <taxon>Eukaryota</taxon>
        <taxon>Sar</taxon>
        <taxon>Stramenopiles</taxon>
        <taxon>Ochrophyta</taxon>
        <taxon>Bacillariophyta</taxon>
        <taxon>Bacillariophyceae</taxon>
        <taxon>Bacillariophycidae</taxon>
        <taxon>Naviculales</taxon>
        <taxon>Naviculaceae</taxon>
        <taxon>Seminavis</taxon>
    </lineage>
</organism>
<gene>
    <name evidence="4" type="ORF">SEMRO_266_G103270.1</name>
</gene>
<dbReference type="Proteomes" id="UP001153069">
    <property type="component" value="Unassembled WGS sequence"/>
</dbReference>
<keyword evidence="5" id="KW-1185">Reference proteome</keyword>
<evidence type="ECO:0000313" key="4">
    <source>
        <dbReference type="EMBL" id="CAB9506433.1"/>
    </source>
</evidence>
<dbReference type="AlphaFoldDB" id="A0A9N8DNW5"/>
<dbReference type="InterPro" id="IPR036273">
    <property type="entry name" value="CRAL/TRIO_N_dom_sf"/>
</dbReference>
<accession>A0A9N8DNW5</accession>
<evidence type="ECO:0000259" key="2">
    <source>
        <dbReference type="Pfam" id="PF00650"/>
    </source>
</evidence>
<dbReference type="PANTHER" id="PTHR10174:SF208">
    <property type="entry name" value="CRAL-TRIO DOMAIN-CONTAINING PROTEIN DDB_G0278031"/>
    <property type="match status" value="1"/>
</dbReference>
<comment type="caution">
    <text evidence="4">The sequence shown here is derived from an EMBL/GenBank/DDBJ whole genome shotgun (WGS) entry which is preliminary data.</text>
</comment>
<dbReference type="EMBL" id="CAICTM010000265">
    <property type="protein sequence ID" value="CAB9506433.1"/>
    <property type="molecule type" value="Genomic_DNA"/>
</dbReference>
<dbReference type="GO" id="GO:1902936">
    <property type="term" value="F:phosphatidylinositol bisphosphate binding"/>
    <property type="evidence" value="ECO:0007669"/>
    <property type="project" value="TreeGrafter"/>
</dbReference>
<feature type="domain" description="CRAL-TRIO" evidence="2">
    <location>
        <begin position="214"/>
        <end position="337"/>
    </location>
</feature>
<feature type="compositionally biased region" description="Low complexity" evidence="1">
    <location>
        <begin position="22"/>
        <end position="32"/>
    </location>
</feature>
<proteinExistence type="predicted"/>
<feature type="region of interest" description="Disordered" evidence="1">
    <location>
        <begin position="479"/>
        <end position="537"/>
    </location>
</feature>
<sequence length="537" mass="60793">MEPFLPVPVLDSNNSVPVPENTTLADNNTANNQEVCDPVAPDTKIDDGDLVTGELGVERDKTFPEAGLSLERSPQSSDGADLIEKLLADEMEKLSVEENERTTFDIHGMAQESNDPENIDDLLEQLEQEIRKIPDRKAYEKAKYLNEEYVTGREFRLMFLRSEKFDVEASAQRIVTHLENKMDMFGGGPALARKLRMSDLNEDDLKALKSGAWQLLPGCDAAGRLVLALSPTCIDGSLAVECHLRAIVLMIMSILQTEMAQKKGVVIVMRWSGQSLQQVQQSILTQAQLMNKLRPGIPRKVVCVHILLSQKCLRPLVDGIRWFLHEELRTRIRVHYGDFEQLKFALQTFGIATDRFPFRPKNEPIDLEHHLQCIQSWSKQEEKGDTNIDILVPRRFDVLFGRGLHTRNHTGNLRAAHIADMFRDKYEAAGKYEKTAIAERIVTMIRESHGRFLKWEDDAWERVDQEDARNKISHLFRNTRNAGCPSKSKVSPSDGSAIGKATSTEGDSLASALSKRAKSDSRQQSPQRIQKRRQRKS</sequence>
<dbReference type="InterPro" id="IPR036865">
    <property type="entry name" value="CRAL-TRIO_dom_sf"/>
</dbReference>
<dbReference type="Pfam" id="PF00650">
    <property type="entry name" value="CRAL_TRIO"/>
    <property type="match status" value="1"/>
</dbReference>
<dbReference type="Gene3D" id="3.40.525.10">
    <property type="entry name" value="CRAL-TRIO lipid binding domain"/>
    <property type="match status" value="1"/>
</dbReference>
<dbReference type="PANTHER" id="PTHR10174">
    <property type="entry name" value="ALPHA-TOCOPHEROL TRANSFER PROTEIN-RELATED"/>
    <property type="match status" value="1"/>
</dbReference>
<evidence type="ECO:0000259" key="3">
    <source>
        <dbReference type="Pfam" id="PF20710"/>
    </source>
</evidence>
<dbReference type="SUPFAM" id="SSF52087">
    <property type="entry name" value="CRAL/TRIO domain"/>
    <property type="match status" value="1"/>
</dbReference>
<dbReference type="GO" id="GO:0016020">
    <property type="term" value="C:membrane"/>
    <property type="evidence" value="ECO:0007669"/>
    <property type="project" value="TreeGrafter"/>
</dbReference>
<feature type="region of interest" description="Disordered" evidence="1">
    <location>
        <begin position="22"/>
        <end position="44"/>
    </location>
</feature>
<dbReference type="InterPro" id="IPR049227">
    <property type="entry name" value="DUF6824"/>
</dbReference>
<protein>
    <submittedName>
        <fullName evidence="4">Tocopherol transfer protein-like</fullName>
    </submittedName>
</protein>
<name>A0A9N8DNW5_9STRA</name>
<dbReference type="SUPFAM" id="SSF46938">
    <property type="entry name" value="CRAL/TRIO N-terminal domain"/>
    <property type="match status" value="1"/>
</dbReference>
<reference evidence="4" key="1">
    <citation type="submission" date="2020-06" db="EMBL/GenBank/DDBJ databases">
        <authorList>
            <consortium name="Plant Systems Biology data submission"/>
        </authorList>
    </citation>
    <scope>NUCLEOTIDE SEQUENCE</scope>
    <source>
        <strain evidence="4">D6</strain>
    </source>
</reference>
<dbReference type="Pfam" id="PF20710">
    <property type="entry name" value="DUF6824"/>
    <property type="match status" value="1"/>
</dbReference>
<evidence type="ECO:0000313" key="5">
    <source>
        <dbReference type="Proteomes" id="UP001153069"/>
    </source>
</evidence>
<evidence type="ECO:0000256" key="1">
    <source>
        <dbReference type="SAM" id="MobiDB-lite"/>
    </source>
</evidence>